<evidence type="ECO:0000259" key="1">
    <source>
        <dbReference type="Pfam" id="PF06202"/>
    </source>
</evidence>
<feature type="domain" description="Glycogen debranching enzyme C-terminal" evidence="1">
    <location>
        <begin position="297"/>
        <end position="662"/>
    </location>
</feature>
<dbReference type="Pfam" id="PF06202">
    <property type="entry name" value="GDE_C"/>
    <property type="match status" value="1"/>
</dbReference>
<dbReference type="EMBL" id="MLJW01000086">
    <property type="protein sequence ID" value="OIR01201.1"/>
    <property type="molecule type" value="Genomic_DNA"/>
</dbReference>
<dbReference type="Gene3D" id="1.50.10.10">
    <property type="match status" value="1"/>
</dbReference>
<reference evidence="3" key="1">
    <citation type="submission" date="2016-10" db="EMBL/GenBank/DDBJ databases">
        <title>Sequence of Gallionella enrichment culture.</title>
        <authorList>
            <person name="Poehlein A."/>
            <person name="Muehling M."/>
            <person name="Daniel R."/>
        </authorList>
    </citation>
    <scope>NUCLEOTIDE SEQUENCE</scope>
</reference>
<gene>
    <name evidence="3" type="ORF">GALL_166720</name>
</gene>
<dbReference type="AlphaFoldDB" id="A0A1J5RYJ3"/>
<accession>A0A1J5RYJ3</accession>
<dbReference type="GO" id="GO:0005980">
    <property type="term" value="P:glycogen catabolic process"/>
    <property type="evidence" value="ECO:0007669"/>
    <property type="project" value="InterPro"/>
</dbReference>
<sequence length="687" mass="77602">MKQSLPQLVHLDREVCSSLELAEHHEWWLANGKGGYAGGTVAGTLTRRYHGLLIAPLQSHLQRHLLFAKADAELLDGDRVIPLHTNRWGSGTVEPLGHLCIESFRLDGRMPVWRYRLDDLLIEARIWMEYGRHSTSLAWRLLENPAERKVGLRVRLLTNVRDHHGITGFENNSPSFQTSDHELDIAYPDCPTLHFHSRCGEVRSADYWVDDFDLPAERDRGLSNLDRHLCVGFMTFPIHAGHWVGLTASIEEDEPAYYMEDAMRRFQARDLAMLTSAKITVPELIQAPAWIDQLILAADSFVIHHEQNEAGRRDAIVAGYPWFGEWGRDSMIALPGLLLATGRYQQARSLLLEYLPLVDRGMLPNFFPGNGEAARYNTVDAALWYIEAWCEYFSVIKDLPSLAYAWPVLQQIVKHYRNGTRHGIGMDASDGLLRAGETGLQLTWMDARVGDNVITPRIGKPVEINALWYNALQTMEYFAHILNDEARANKYSAMAARTRVGFQRFVRPKHNGLFDVLDSPDGNNDDIRPNQIFAVSLPFTPLRPDVRQDVVAICARHLLTPCGLRSLDPASPDYRANYQGDVWSRDSAYHQGTAWAWLLGHYAMAEYRVSGNAERALSRLEGMQSHLNKAGLGTVSEIFDGEAPHTARGSPAQAWSVACVLDAWLKLRRAQSMNEKEHPHEQARSVA</sequence>
<comment type="caution">
    <text evidence="3">The sequence shown here is derived from an EMBL/GenBank/DDBJ whole genome shotgun (WGS) entry which is preliminary data.</text>
</comment>
<evidence type="ECO:0000259" key="2">
    <source>
        <dbReference type="Pfam" id="PF12439"/>
    </source>
</evidence>
<name>A0A1J5RYJ3_9ZZZZ</name>
<dbReference type="InterPro" id="IPR010401">
    <property type="entry name" value="AGL/Gdb1"/>
</dbReference>
<dbReference type="GO" id="GO:0004134">
    <property type="term" value="F:4-alpha-glucanotransferase activity"/>
    <property type="evidence" value="ECO:0007669"/>
    <property type="project" value="InterPro"/>
</dbReference>
<dbReference type="PANTHER" id="PTHR10569">
    <property type="entry name" value="GLYCOGEN DEBRANCHING ENZYME"/>
    <property type="match status" value="1"/>
</dbReference>
<dbReference type="InterPro" id="IPR012341">
    <property type="entry name" value="6hp_glycosidase-like_sf"/>
</dbReference>
<protein>
    <submittedName>
        <fullName evidence="3">Amylo-alpha-1,6-glucosidase</fullName>
    </submittedName>
</protein>
<proteinExistence type="predicted"/>
<dbReference type="PANTHER" id="PTHR10569:SF2">
    <property type="entry name" value="GLYCOGEN DEBRANCHING ENZYME"/>
    <property type="match status" value="1"/>
</dbReference>
<dbReference type="InterPro" id="IPR008928">
    <property type="entry name" value="6-hairpin_glycosidase_sf"/>
</dbReference>
<dbReference type="InterPro" id="IPR024742">
    <property type="entry name" value="Glycogen_debranch_N"/>
</dbReference>
<dbReference type="SUPFAM" id="SSF48208">
    <property type="entry name" value="Six-hairpin glycosidases"/>
    <property type="match status" value="1"/>
</dbReference>
<organism evidence="3">
    <name type="scientific">mine drainage metagenome</name>
    <dbReference type="NCBI Taxonomy" id="410659"/>
    <lineage>
        <taxon>unclassified sequences</taxon>
        <taxon>metagenomes</taxon>
        <taxon>ecological metagenomes</taxon>
    </lineage>
</organism>
<dbReference type="Pfam" id="PF12439">
    <property type="entry name" value="GDE_N"/>
    <property type="match status" value="1"/>
</dbReference>
<dbReference type="InterPro" id="IPR032790">
    <property type="entry name" value="GDE_C"/>
</dbReference>
<feature type="domain" description="Glycogen debranching enzyme bacterial and archaeal type N-terminal" evidence="2">
    <location>
        <begin position="25"/>
        <end position="244"/>
    </location>
</feature>
<dbReference type="GO" id="GO:0004135">
    <property type="term" value="F:amylo-alpha-1,6-glucosidase activity"/>
    <property type="evidence" value="ECO:0007669"/>
    <property type="project" value="InterPro"/>
</dbReference>
<evidence type="ECO:0000313" key="3">
    <source>
        <dbReference type="EMBL" id="OIR01201.1"/>
    </source>
</evidence>
<dbReference type="FunFam" id="1.50.10.10:FF:000073">
    <property type="entry name" value="Glycogen debranching enzyme, hypothetical (TreX-like)"/>
    <property type="match status" value="1"/>
</dbReference>